<comment type="caution">
    <text evidence="12">The sequence shown here is derived from an EMBL/GenBank/DDBJ whole genome shotgun (WGS) entry which is preliminary data.</text>
</comment>
<dbReference type="PANTHER" id="PTHR30520">
    <property type="entry name" value="FORMATE TRANSPORTER-RELATED"/>
    <property type="match status" value="1"/>
</dbReference>
<evidence type="ECO:0000256" key="3">
    <source>
        <dbReference type="ARBA" id="ARBA00022692"/>
    </source>
</evidence>
<evidence type="ECO:0000256" key="8">
    <source>
        <dbReference type="ARBA" id="ARBA00049016"/>
    </source>
</evidence>
<feature type="transmembrane region" description="Helical" evidence="11">
    <location>
        <begin position="43"/>
        <end position="65"/>
    </location>
</feature>
<evidence type="ECO:0000256" key="7">
    <source>
        <dbReference type="ARBA" id="ARBA00047693"/>
    </source>
</evidence>
<evidence type="ECO:0000313" key="12">
    <source>
        <dbReference type="EMBL" id="CAE8650450.1"/>
    </source>
</evidence>
<feature type="non-terminal residue" evidence="12">
    <location>
        <position position="191"/>
    </location>
</feature>
<keyword evidence="3 11" id="KW-0812">Transmembrane</keyword>
<comment type="subcellular location">
    <subcellularLocation>
        <location evidence="1">Cell membrane</location>
        <topology evidence="1">Multi-pass membrane protein</topology>
    </subcellularLocation>
</comment>
<comment type="catalytic activity">
    <reaction evidence="9">
        <text>acetate(out) + H(+)(out) = acetate(in) + H(+)(in)</text>
        <dbReference type="Rhea" id="RHEA:71803"/>
        <dbReference type="ChEBI" id="CHEBI:15378"/>
        <dbReference type="ChEBI" id="CHEBI:30089"/>
    </reaction>
</comment>
<keyword evidence="4 11" id="KW-1133">Transmembrane helix</keyword>
<dbReference type="Pfam" id="PF01226">
    <property type="entry name" value="Form_Nir_trans"/>
    <property type="match status" value="1"/>
</dbReference>
<organism evidence="12 13">
    <name type="scientific">Polarella glacialis</name>
    <name type="common">Dinoflagellate</name>
    <dbReference type="NCBI Taxonomy" id="89957"/>
    <lineage>
        <taxon>Eukaryota</taxon>
        <taxon>Sar</taxon>
        <taxon>Alveolata</taxon>
        <taxon>Dinophyceae</taxon>
        <taxon>Suessiales</taxon>
        <taxon>Suessiaceae</taxon>
        <taxon>Polarella</taxon>
    </lineage>
</organism>
<dbReference type="GO" id="GO:0015513">
    <property type="term" value="F:high-affinity secondary active nitrite transmembrane transporter activity"/>
    <property type="evidence" value="ECO:0007669"/>
    <property type="project" value="TreeGrafter"/>
</dbReference>
<comment type="catalytic activity">
    <reaction evidence="8">
        <text>formate(in) + H(+)(in) = formate(out) + H(+)(out)</text>
        <dbReference type="Rhea" id="RHEA:80887"/>
        <dbReference type="ChEBI" id="CHEBI:15378"/>
        <dbReference type="ChEBI" id="CHEBI:15740"/>
    </reaction>
</comment>
<dbReference type="PANTHER" id="PTHR30520:SF6">
    <property type="entry name" value="FORMATE_NITRATE FAMILY TRANSPORTER (EUROFUNG)"/>
    <property type="match status" value="1"/>
</dbReference>
<evidence type="ECO:0000256" key="11">
    <source>
        <dbReference type="SAM" id="Phobius"/>
    </source>
</evidence>
<comment type="similarity">
    <text evidence="10">Belongs to the FNT transporter (TC 1.A.16) family.</text>
</comment>
<dbReference type="AlphaFoldDB" id="A0A813IIV2"/>
<comment type="catalytic activity">
    <reaction evidence="6">
        <text>(S)-lactate(in) + H(+)(in) = (S)-lactate(out) + H(+)(out)</text>
        <dbReference type="Rhea" id="RHEA:29415"/>
        <dbReference type="ChEBI" id="CHEBI:15378"/>
        <dbReference type="ChEBI" id="CHEBI:16651"/>
    </reaction>
</comment>
<comment type="catalytic activity">
    <reaction evidence="7">
        <text>pyruvate(out) + H(+)(out) = pyruvate(in) + H(+)(in)</text>
        <dbReference type="Rhea" id="RHEA:64720"/>
        <dbReference type="ChEBI" id="CHEBI:15361"/>
        <dbReference type="ChEBI" id="CHEBI:15378"/>
    </reaction>
</comment>
<evidence type="ECO:0000256" key="9">
    <source>
        <dbReference type="ARBA" id="ARBA00049088"/>
    </source>
</evidence>
<dbReference type="Proteomes" id="UP000626109">
    <property type="component" value="Unassembled WGS sequence"/>
</dbReference>
<dbReference type="InterPro" id="IPR023271">
    <property type="entry name" value="Aquaporin-like"/>
</dbReference>
<sequence length="191" mass="21296">LGVSENRARSTWSSGNVVGPEGLVRTKVSAVLKNWITTYSDNFVGLMIISLLANLAQLPAVPAVVELAQQKVALSFSVVFFRAVLGGWMINLAVWSSSAANDLISKFVCLAVHLDLCHLPLRARLGEYELWDDRHLQWHKWYLMGATIPQQHCSSYHGQPGGRCAVCWLCVPQNLRRLLRQNVHKLGHSQV</sequence>
<feature type="transmembrane region" description="Helical" evidence="11">
    <location>
        <begin position="72"/>
        <end position="95"/>
    </location>
</feature>
<evidence type="ECO:0000256" key="1">
    <source>
        <dbReference type="ARBA" id="ARBA00004651"/>
    </source>
</evidence>
<evidence type="ECO:0000256" key="5">
    <source>
        <dbReference type="ARBA" id="ARBA00023136"/>
    </source>
</evidence>
<dbReference type="InterPro" id="IPR000292">
    <property type="entry name" value="For/NO2_transpt"/>
</dbReference>
<evidence type="ECO:0000313" key="13">
    <source>
        <dbReference type="Proteomes" id="UP000626109"/>
    </source>
</evidence>
<dbReference type="GO" id="GO:0015707">
    <property type="term" value="P:nitrite transport"/>
    <property type="evidence" value="ECO:0007669"/>
    <property type="project" value="TreeGrafter"/>
</dbReference>
<dbReference type="EMBL" id="CAJNNW010008860">
    <property type="protein sequence ID" value="CAE8650450.1"/>
    <property type="molecule type" value="Genomic_DNA"/>
</dbReference>
<evidence type="ECO:0000256" key="4">
    <source>
        <dbReference type="ARBA" id="ARBA00022989"/>
    </source>
</evidence>
<evidence type="ECO:0000256" key="10">
    <source>
        <dbReference type="ARBA" id="ARBA00049660"/>
    </source>
</evidence>
<comment type="subunit">
    <text evidence="2">Homopentamer.</text>
</comment>
<gene>
    <name evidence="12" type="ORF">PGLA2088_LOCUS8263</name>
</gene>
<reference evidence="12" key="1">
    <citation type="submission" date="2021-02" db="EMBL/GenBank/DDBJ databases">
        <authorList>
            <person name="Dougan E. K."/>
            <person name="Rhodes N."/>
            <person name="Thang M."/>
            <person name="Chan C."/>
        </authorList>
    </citation>
    <scope>NUCLEOTIDE SEQUENCE</scope>
</reference>
<accession>A0A813IIV2</accession>
<evidence type="ECO:0000256" key="2">
    <source>
        <dbReference type="ARBA" id="ARBA00011255"/>
    </source>
</evidence>
<dbReference type="GO" id="GO:0005886">
    <property type="term" value="C:plasma membrane"/>
    <property type="evidence" value="ECO:0007669"/>
    <property type="project" value="UniProtKB-SubCell"/>
</dbReference>
<protein>
    <submittedName>
        <fullName evidence="12">Uncharacterized protein</fullName>
    </submittedName>
</protein>
<dbReference type="Gene3D" id="1.20.1080.10">
    <property type="entry name" value="Glycerol uptake facilitator protein"/>
    <property type="match status" value="1"/>
</dbReference>
<evidence type="ECO:0000256" key="6">
    <source>
        <dbReference type="ARBA" id="ARBA00034245"/>
    </source>
</evidence>
<keyword evidence="5 11" id="KW-0472">Membrane</keyword>
<proteinExistence type="inferred from homology"/>
<name>A0A813IIV2_POLGL</name>